<accession>A0A0N0E4C6</accession>
<sequence>MNLAHITAQRYTTKAFDASKRIPQAAIDELLTLLRNAPSSVNSQPSHFIVASTAEGKARLAKGAEGRFAYNEPKILNASHVIALCTRTGMSDSHLEKVLQQEQADGRFASDTAKSGQQQIRSGFVDLHRYEQKDLQHWMEKQTYLALGTLLLGAAALGIDATPMEGFDAKAVDAELNLHAQGLTCVVLVCLGYRSDSDFNASLPKSRLPEDYLFTHLD</sequence>
<evidence type="ECO:0000256" key="3">
    <source>
        <dbReference type="ARBA" id="ARBA00023002"/>
    </source>
</evidence>
<keyword evidence="2" id="KW-0521">NADP</keyword>
<dbReference type="GO" id="GO:0004155">
    <property type="term" value="F:6,7-dihydropteridine reductase activity"/>
    <property type="evidence" value="ECO:0007669"/>
    <property type="project" value="UniProtKB-EC"/>
</dbReference>
<dbReference type="CDD" id="cd02149">
    <property type="entry name" value="NfsB-like"/>
    <property type="match status" value="1"/>
</dbReference>
<reference evidence="5 6" key="1">
    <citation type="journal article" date="2015" name="PLoS ONE">
        <title>Rice-Infecting Pseudomonas Genomes Are Highly Accessorized and Harbor Multiple Putative Virulence Mechanisms to Cause Sheath Brown Rot.</title>
        <authorList>
            <person name="Quibod I.L."/>
            <person name="Grande G."/>
            <person name="Oreiro E.G."/>
            <person name="Borja F.N."/>
            <person name="Dossa G.S."/>
            <person name="Mauleon R."/>
            <person name="Cruz C.V."/>
            <person name="Oliva R."/>
        </authorList>
    </citation>
    <scope>NUCLEOTIDE SEQUENCE [LARGE SCALE GENOMIC DNA]</scope>
    <source>
        <strain evidence="5 6">IRRI 6609</strain>
    </source>
</reference>
<name>A0A0N0E4C6_9PSED</name>
<dbReference type="Pfam" id="PF00881">
    <property type="entry name" value="Nitroreductase"/>
    <property type="match status" value="1"/>
</dbReference>
<organism evidence="5 6">
    <name type="scientific">Pseudomonas asplenii</name>
    <dbReference type="NCBI Taxonomy" id="53407"/>
    <lineage>
        <taxon>Bacteria</taxon>
        <taxon>Pseudomonadati</taxon>
        <taxon>Pseudomonadota</taxon>
        <taxon>Gammaproteobacteria</taxon>
        <taxon>Pseudomonadales</taxon>
        <taxon>Pseudomonadaceae</taxon>
        <taxon>Pseudomonas</taxon>
    </lineage>
</organism>
<feature type="domain" description="Nitroreductase" evidence="4">
    <location>
        <begin position="8"/>
        <end position="193"/>
    </location>
</feature>
<evidence type="ECO:0000313" key="6">
    <source>
        <dbReference type="Proteomes" id="UP000037931"/>
    </source>
</evidence>
<dbReference type="Gene3D" id="3.40.109.10">
    <property type="entry name" value="NADH Oxidase"/>
    <property type="match status" value="1"/>
</dbReference>
<dbReference type="STRING" id="50340.PF66_02000"/>
<dbReference type="Proteomes" id="UP000037931">
    <property type="component" value="Unassembled WGS sequence"/>
</dbReference>
<evidence type="ECO:0000313" key="5">
    <source>
        <dbReference type="EMBL" id="KPA91119.1"/>
    </source>
</evidence>
<evidence type="ECO:0000259" key="4">
    <source>
        <dbReference type="Pfam" id="PF00881"/>
    </source>
</evidence>
<gene>
    <name evidence="5" type="ORF">PF66_02000</name>
</gene>
<dbReference type="SUPFAM" id="SSF55469">
    <property type="entry name" value="FMN-dependent nitroreductase-like"/>
    <property type="match status" value="1"/>
</dbReference>
<dbReference type="PATRIC" id="fig|50340.43.peg.5362"/>
<dbReference type="RefSeq" id="WP_054057950.1">
    <property type="nucleotide sequence ID" value="NZ_JSYZ01000007.1"/>
</dbReference>
<dbReference type="NCBIfam" id="NF008275">
    <property type="entry name" value="PRK11053.1"/>
    <property type="match status" value="1"/>
</dbReference>
<evidence type="ECO:0000256" key="1">
    <source>
        <dbReference type="ARBA" id="ARBA00007118"/>
    </source>
</evidence>
<comment type="similarity">
    <text evidence="1">Belongs to the nitroreductase family.</text>
</comment>
<comment type="caution">
    <text evidence="5">The sequence shown here is derived from an EMBL/GenBank/DDBJ whole genome shotgun (WGS) entry which is preliminary data.</text>
</comment>
<evidence type="ECO:0000256" key="2">
    <source>
        <dbReference type="ARBA" id="ARBA00022857"/>
    </source>
</evidence>
<dbReference type="PANTHER" id="PTHR43673">
    <property type="entry name" value="NAD(P)H NITROREDUCTASE YDGI-RELATED"/>
    <property type="match status" value="1"/>
</dbReference>
<keyword evidence="3 5" id="KW-0560">Oxidoreductase</keyword>
<protein>
    <submittedName>
        <fullName evidence="5">Nitroreductase</fullName>
        <ecNumber evidence="5">1.5.1.34</ecNumber>
    </submittedName>
</protein>
<proteinExistence type="inferred from homology"/>
<dbReference type="EC" id="1.5.1.34" evidence="5"/>
<dbReference type="PANTHER" id="PTHR43673:SF10">
    <property type="entry name" value="NADH DEHYDROGENASE_NAD(P)H NITROREDUCTASE XCC3605-RELATED"/>
    <property type="match status" value="1"/>
</dbReference>
<dbReference type="OrthoDB" id="9809288at2"/>
<dbReference type="AlphaFoldDB" id="A0A0N0E4C6"/>
<dbReference type="InterPro" id="IPR029479">
    <property type="entry name" value="Nitroreductase"/>
</dbReference>
<dbReference type="EMBL" id="JSYZ01000007">
    <property type="protein sequence ID" value="KPA91119.1"/>
    <property type="molecule type" value="Genomic_DNA"/>
</dbReference>
<dbReference type="InterPro" id="IPR033878">
    <property type="entry name" value="NfsB-like"/>
</dbReference>
<keyword evidence="6" id="KW-1185">Reference proteome</keyword>
<dbReference type="InterPro" id="IPR000415">
    <property type="entry name" value="Nitroreductase-like"/>
</dbReference>